<dbReference type="RefSeq" id="WP_125444091.1">
    <property type="nucleotide sequence ID" value="NZ_RJNT01000021.1"/>
</dbReference>
<name>A0A3R9QDT5_STRMT</name>
<organism evidence="1 2">
    <name type="scientific">Streptococcus mitis</name>
    <dbReference type="NCBI Taxonomy" id="28037"/>
    <lineage>
        <taxon>Bacteria</taxon>
        <taxon>Bacillati</taxon>
        <taxon>Bacillota</taxon>
        <taxon>Bacilli</taxon>
        <taxon>Lactobacillales</taxon>
        <taxon>Streptococcaceae</taxon>
        <taxon>Streptococcus</taxon>
        <taxon>Streptococcus mitis group</taxon>
    </lineage>
</organism>
<dbReference type="Gene3D" id="3.10.129.130">
    <property type="match status" value="1"/>
</dbReference>
<comment type="caution">
    <text evidence="1">The sequence shown here is derived from an EMBL/GenBank/DDBJ whole genome shotgun (WGS) entry which is preliminary data.</text>
</comment>
<dbReference type="NCBIfam" id="NF047359">
    <property type="entry name" value="CptIN"/>
    <property type="match status" value="1"/>
</dbReference>
<dbReference type="EMBL" id="RJNT01000021">
    <property type="protein sequence ID" value="RSI84439.1"/>
    <property type="molecule type" value="Genomic_DNA"/>
</dbReference>
<reference evidence="1 2" key="1">
    <citation type="submission" date="2018-11" db="EMBL/GenBank/DDBJ databases">
        <title>Species Designations Belie Phenotypic and Genotypic Heterogeneity in Oral Streptococci.</title>
        <authorList>
            <person name="Velsko I."/>
        </authorList>
    </citation>
    <scope>NUCLEOTIDE SEQUENCE [LARGE SCALE GENOMIC DNA]</scope>
    <source>
        <strain evidence="1 2">KLC12</strain>
    </source>
</reference>
<dbReference type="Proteomes" id="UP000267691">
    <property type="component" value="Unassembled WGS sequence"/>
</dbReference>
<dbReference type="AlphaFoldDB" id="A0A3R9QDT5"/>
<accession>A0A3R9QDT5</accession>
<evidence type="ECO:0000313" key="1">
    <source>
        <dbReference type="EMBL" id="RSI84439.1"/>
    </source>
</evidence>
<dbReference type="InterPro" id="IPR058108">
    <property type="entry name" value="CptIN-like"/>
</dbReference>
<sequence length="153" mass="17437">MVLIAGQSYHLKDDFFNLVNDDKLMSNKENGGYRPHFCAIQDRTDSSIFWMIPISSKYDKYQRIYQSQVNRYGKCDKIVLGTFAGKNHAFLIQNAFCIKEEYVDHVHTVGGIPVSIHAGVVAEITSKLNNCLALKQRGVNLFYPDIDMIKSKI</sequence>
<proteinExistence type="predicted"/>
<dbReference type="InterPro" id="IPR053735">
    <property type="entry name" value="Type_III_TA_endoRNase"/>
</dbReference>
<gene>
    <name evidence="1" type="ORF">D8853_10030</name>
</gene>
<protein>
    <submittedName>
        <fullName evidence="1">Uncharacterized protein</fullName>
    </submittedName>
</protein>
<dbReference type="CDD" id="cd17492">
    <property type="entry name" value="toxin_CptN"/>
    <property type="match status" value="1"/>
</dbReference>
<evidence type="ECO:0000313" key="2">
    <source>
        <dbReference type="Proteomes" id="UP000267691"/>
    </source>
</evidence>